<keyword evidence="3" id="KW-1185">Reference proteome</keyword>
<sequence>MLLRYLTTEILKLRRSLALLLCLAAPTCVVVLATLMALDKEEPVLLPMFGMSTAAFWAFAMLPLTLTALSVLLAQIEHGPRAWNMLLTMPGAWPNVYLAKALVMAALIAAMTLLLFIEAWTAAGFIAMIKPVGEAFAPGDLAQILSKMTVAAILVAMLQLWVALRFRSFVPPLVFGIAGTFVAIAATSAKQGIYFPWLLAVNMLSQGDRQAFALWLGGAGGLVVLLAMLVHLGRHEA</sequence>
<gene>
    <name evidence="2" type="ORF">G5C33_12340</name>
</gene>
<dbReference type="Pfam" id="PF12730">
    <property type="entry name" value="ABC2_membrane_4"/>
    <property type="match status" value="1"/>
</dbReference>
<evidence type="ECO:0000313" key="3">
    <source>
        <dbReference type="Proteomes" id="UP000501568"/>
    </source>
</evidence>
<keyword evidence="1" id="KW-0472">Membrane</keyword>
<feature type="transmembrane region" description="Helical" evidence="1">
    <location>
        <begin position="212"/>
        <end position="232"/>
    </location>
</feature>
<name>A0A6G6Y6L5_9SPHN</name>
<protein>
    <submittedName>
        <fullName evidence="2">ABC transporter permease subunit</fullName>
    </submittedName>
</protein>
<evidence type="ECO:0000313" key="2">
    <source>
        <dbReference type="EMBL" id="QIG80491.1"/>
    </source>
</evidence>
<reference evidence="2 3" key="1">
    <citation type="submission" date="2020-02" db="EMBL/GenBank/DDBJ databases">
        <authorList>
            <person name="Zheng R.K."/>
            <person name="Sun C.M."/>
        </authorList>
    </citation>
    <scope>NUCLEOTIDE SEQUENCE [LARGE SCALE GENOMIC DNA]</scope>
    <source>
        <strain evidence="3">zrk23</strain>
    </source>
</reference>
<feature type="transmembrane region" description="Helical" evidence="1">
    <location>
        <begin position="97"/>
        <end position="129"/>
    </location>
</feature>
<dbReference type="CDD" id="cd21809">
    <property type="entry name" value="ABC-2_lan_permease-like"/>
    <property type="match status" value="1"/>
</dbReference>
<feature type="transmembrane region" description="Helical" evidence="1">
    <location>
        <begin position="53"/>
        <end position="76"/>
    </location>
</feature>
<dbReference type="AlphaFoldDB" id="A0A6G6Y6L5"/>
<dbReference type="EMBL" id="CP049109">
    <property type="protein sequence ID" value="QIG80491.1"/>
    <property type="molecule type" value="Genomic_DNA"/>
</dbReference>
<organism evidence="2 3">
    <name type="scientific">Stakelama tenebrarum</name>
    <dbReference type="NCBI Taxonomy" id="2711215"/>
    <lineage>
        <taxon>Bacteria</taxon>
        <taxon>Pseudomonadati</taxon>
        <taxon>Pseudomonadota</taxon>
        <taxon>Alphaproteobacteria</taxon>
        <taxon>Sphingomonadales</taxon>
        <taxon>Sphingomonadaceae</taxon>
        <taxon>Stakelama</taxon>
    </lineage>
</organism>
<feature type="transmembrane region" description="Helical" evidence="1">
    <location>
        <begin position="169"/>
        <end position="189"/>
    </location>
</feature>
<dbReference type="KEGG" id="spzr:G5C33_12340"/>
<dbReference type="Proteomes" id="UP000501568">
    <property type="component" value="Chromosome"/>
</dbReference>
<dbReference type="RefSeq" id="WP_165327497.1">
    <property type="nucleotide sequence ID" value="NZ_CP049109.1"/>
</dbReference>
<evidence type="ECO:0000256" key="1">
    <source>
        <dbReference type="SAM" id="Phobius"/>
    </source>
</evidence>
<keyword evidence="1" id="KW-1133">Transmembrane helix</keyword>
<feature type="transmembrane region" description="Helical" evidence="1">
    <location>
        <begin position="141"/>
        <end position="162"/>
    </location>
</feature>
<keyword evidence="1" id="KW-0812">Transmembrane</keyword>
<proteinExistence type="predicted"/>
<accession>A0A6G6Y6L5</accession>